<name>A0A2N0HLA9_9SPHN</name>
<dbReference type="EMBL" id="PHUF01000003">
    <property type="protein sequence ID" value="PKB19665.1"/>
    <property type="molecule type" value="Genomic_DNA"/>
</dbReference>
<organism evidence="1 2">
    <name type="scientific">Novosphingobium kunmingense</name>
    <dbReference type="NCBI Taxonomy" id="1211806"/>
    <lineage>
        <taxon>Bacteria</taxon>
        <taxon>Pseudomonadati</taxon>
        <taxon>Pseudomonadota</taxon>
        <taxon>Alphaproteobacteria</taxon>
        <taxon>Sphingomonadales</taxon>
        <taxon>Sphingomonadaceae</taxon>
        <taxon>Novosphingobium</taxon>
    </lineage>
</organism>
<evidence type="ECO:0000313" key="2">
    <source>
        <dbReference type="Proteomes" id="UP000232587"/>
    </source>
</evidence>
<protein>
    <submittedName>
        <fullName evidence="1">Uncharacterized protein</fullName>
    </submittedName>
</protein>
<dbReference type="AlphaFoldDB" id="A0A2N0HLA9"/>
<gene>
    <name evidence="1" type="ORF">B0I00_1905</name>
</gene>
<reference evidence="1 2" key="1">
    <citation type="submission" date="2017-11" db="EMBL/GenBank/DDBJ databases">
        <title>Genomic Encyclopedia of Type Strains, Phase III (KMG-III): the genomes of soil and plant-associated and newly described type strains.</title>
        <authorList>
            <person name="Whitman W."/>
        </authorList>
    </citation>
    <scope>NUCLEOTIDE SEQUENCE [LARGE SCALE GENOMIC DNA]</scope>
    <source>
        <strain evidence="1 2">CGMCC 1.12274</strain>
    </source>
</reference>
<dbReference type="Proteomes" id="UP000232587">
    <property type="component" value="Unassembled WGS sequence"/>
</dbReference>
<evidence type="ECO:0000313" key="1">
    <source>
        <dbReference type="EMBL" id="PKB19665.1"/>
    </source>
</evidence>
<dbReference type="RefSeq" id="WP_100867112.1">
    <property type="nucleotide sequence ID" value="NZ_PHUF01000003.1"/>
</dbReference>
<accession>A0A2N0HLA9</accession>
<keyword evidence="2" id="KW-1185">Reference proteome</keyword>
<proteinExistence type="predicted"/>
<dbReference type="OrthoDB" id="7592357at2"/>
<comment type="caution">
    <text evidence="1">The sequence shown here is derived from an EMBL/GenBank/DDBJ whole genome shotgun (WGS) entry which is preliminary data.</text>
</comment>
<sequence length="496" mass="50651">MTKTTDFDALLGAAVDAAADFLPIIDASETGLARNKRILVAQLKIALGVSALGDTINNDDWSGTPLAIANGGTGATTQGGARTNLDVYSKAQVDALIAGLTANGKAAVRAASTANVTLATGVENGDTLDGVTLATGDRVLLKNQSSASENGVYVVAASGAPTRAADADTGAELVNAAVWVSEGTANADTLWVCTTNAPITVGSTGLAWINPFAGLSAYTDEQAQDAIGAMVDGTLTYTDGTPLLGVNTTAEAERIRDVIGAALVAGTNVTITANDAGDTITIDATGGGGGGGGFATISPPTSAQFTYQAAGTGAGGTITSGTKFYSIRRTDTGTFSGERVYFSGKAVPGGSSWTVVMGILPNAREQEISNRYFKIGLGLYESGTGKHMHIVHDSYNQTPRVEAQRFTSLNSSATGIGTDVLLAKGRFPILFRVVYDGTNYALGYSLDDGATWDTYATVAKTTAFTTAADKVGLSVGSFNDYGAGALRADCFYYAES</sequence>